<protein>
    <recommendedName>
        <fullName evidence="5">ATPase domain-containing protein</fullName>
    </recommendedName>
</protein>
<dbReference type="Pfam" id="PF21100">
    <property type="entry name" value="WHD_MCM"/>
    <property type="match status" value="1"/>
</dbReference>
<dbReference type="InterPro" id="IPR036390">
    <property type="entry name" value="WH_DNA-bd_sf"/>
</dbReference>
<dbReference type="PANTHER" id="PTHR34301">
    <property type="entry name" value="DNA-BINDING PROTEIN-RELATED"/>
    <property type="match status" value="1"/>
</dbReference>
<evidence type="ECO:0008006" key="5">
    <source>
        <dbReference type="Google" id="ProtNLM"/>
    </source>
</evidence>
<dbReference type="SUPFAM" id="SSF46785">
    <property type="entry name" value="Winged helix' DNA-binding domain"/>
    <property type="match status" value="1"/>
</dbReference>
<dbReference type="Pfam" id="PF01637">
    <property type="entry name" value="ATPase_2"/>
    <property type="match status" value="1"/>
</dbReference>
<dbReference type="GO" id="GO:0005524">
    <property type="term" value="F:ATP binding"/>
    <property type="evidence" value="ECO:0007669"/>
    <property type="project" value="InterPro"/>
</dbReference>
<evidence type="ECO:0000313" key="4">
    <source>
        <dbReference type="Proteomes" id="UP000077339"/>
    </source>
</evidence>
<evidence type="ECO:0000259" key="1">
    <source>
        <dbReference type="Pfam" id="PF01637"/>
    </source>
</evidence>
<reference evidence="3 4" key="1">
    <citation type="submission" date="2014-02" db="EMBL/GenBank/DDBJ databases">
        <title>Kosmotoga genome sequencing.</title>
        <authorList>
            <person name="Pollo S.M."/>
            <person name="Charchuk R."/>
            <person name="Nesbo C.L."/>
        </authorList>
    </citation>
    <scope>NUCLEOTIDE SEQUENCE [LARGE SCALE GENOMIC DNA]</scope>
    <source>
        <strain evidence="3 4">S304</strain>
    </source>
</reference>
<dbReference type="RefSeq" id="WP_068345451.1">
    <property type="nucleotide sequence ID" value="NZ_JFHK01000002.1"/>
</dbReference>
<dbReference type="AlphaFoldDB" id="A0A182C7W7"/>
<dbReference type="OrthoDB" id="36748at2"/>
<comment type="caution">
    <text evidence="3">The sequence shown here is derived from an EMBL/GenBank/DDBJ whole genome shotgun (WGS) entry which is preliminary data.</text>
</comment>
<name>A0A182C7W7_9BACT</name>
<dbReference type="EMBL" id="JFHK01000002">
    <property type="protein sequence ID" value="OAA31824.1"/>
    <property type="molecule type" value="Genomic_DNA"/>
</dbReference>
<dbReference type="Gene3D" id="3.40.50.300">
    <property type="entry name" value="P-loop containing nucleotide triphosphate hydrolases"/>
    <property type="match status" value="1"/>
</dbReference>
<dbReference type="Gene3D" id="1.10.10.10">
    <property type="entry name" value="Winged helix-like DNA-binding domain superfamily/Winged helix DNA-binding domain"/>
    <property type="match status" value="1"/>
</dbReference>
<dbReference type="SUPFAM" id="SSF52540">
    <property type="entry name" value="P-loop containing nucleoside triphosphate hydrolases"/>
    <property type="match status" value="1"/>
</dbReference>
<evidence type="ECO:0000313" key="3">
    <source>
        <dbReference type="EMBL" id="OAA31824.1"/>
    </source>
</evidence>
<dbReference type="PANTHER" id="PTHR34301:SF8">
    <property type="entry name" value="ATPASE DOMAIN-CONTAINING PROTEIN"/>
    <property type="match status" value="1"/>
</dbReference>
<dbReference type="Gene3D" id="1.10.8.60">
    <property type="match status" value="1"/>
</dbReference>
<keyword evidence="4" id="KW-1185">Reference proteome</keyword>
<dbReference type="InterPro" id="IPR027417">
    <property type="entry name" value="P-loop_NTPase"/>
</dbReference>
<evidence type="ECO:0000259" key="2">
    <source>
        <dbReference type="Pfam" id="PF21100"/>
    </source>
</evidence>
<organism evidence="3 4">
    <name type="scientific">Kosmotoga arenicorallina S304</name>
    <dbReference type="NCBI Taxonomy" id="1453497"/>
    <lineage>
        <taxon>Bacteria</taxon>
        <taxon>Thermotogati</taxon>
        <taxon>Thermotogota</taxon>
        <taxon>Thermotogae</taxon>
        <taxon>Kosmotogales</taxon>
        <taxon>Kosmotogaceae</taxon>
        <taxon>Kosmotoga</taxon>
    </lineage>
</organism>
<dbReference type="Proteomes" id="UP000077339">
    <property type="component" value="Unassembled WGS sequence"/>
</dbReference>
<sequence>MLLDPKPKSKSSDLFGRKRELKILIDSLSSNPITIITGIRRIGKSSLMRVGLKEINASYLIIDARKMYTDSGGAISKFNLISQLQPELEKHLLKEKIKKALKNVKGFMIAGNSIEFNWKEINISDILEALNQIRKTFIIAIDEAQYLKYYGSRGGRDLQNMIAWAYDNLENIRFLLTGSEIGLLYDFLGVEDYDNPLFGRYLSEILLYPFSDIEAISFLKKALEEANCSYKETELVEAHKHLDGIVGHLVQYGLHRLKKSHPEALEAAYKVARITLKKELKELEKRSPRYITVLKYIASGAKKFSNIQKAFQVNGETISKSRIHDALDILRKTGWIEKKDNEWHIIDKVFEKLLKEE</sequence>
<dbReference type="STRING" id="1453497.AT15_03060"/>
<dbReference type="InterPro" id="IPR036388">
    <property type="entry name" value="WH-like_DNA-bd_sf"/>
</dbReference>
<accession>A0A182C7W7</accession>
<dbReference type="PATRIC" id="fig|1453497.3.peg.608"/>
<proteinExistence type="predicted"/>
<dbReference type="InterPro" id="IPR011579">
    <property type="entry name" value="ATPase_dom"/>
</dbReference>
<gene>
    <name evidence="3" type="ORF">AT15_03060</name>
</gene>
<feature type="domain" description="MCM C-terminal" evidence="2">
    <location>
        <begin position="284"/>
        <end position="341"/>
    </location>
</feature>
<feature type="domain" description="ATPase" evidence="1">
    <location>
        <begin position="15"/>
        <end position="251"/>
    </location>
</feature>
<dbReference type="InterPro" id="IPR048907">
    <property type="entry name" value="WHD_MCM_arc"/>
</dbReference>